<dbReference type="Pfam" id="PF08241">
    <property type="entry name" value="Methyltransf_11"/>
    <property type="match status" value="1"/>
</dbReference>
<keyword evidence="2" id="KW-0808">Transferase</keyword>
<keyword evidence="3" id="KW-1185">Reference proteome</keyword>
<dbReference type="PANTHER" id="PTHR42912:SF93">
    <property type="entry name" value="N6-ADENOSINE-METHYLTRANSFERASE TMT1A"/>
    <property type="match status" value="1"/>
</dbReference>
<dbReference type="InterPro" id="IPR013216">
    <property type="entry name" value="Methyltransf_11"/>
</dbReference>
<name>A0A7W9LJ57_9ACTN</name>
<feature type="domain" description="Methyltransferase type 11" evidence="1">
    <location>
        <begin position="52"/>
        <end position="143"/>
    </location>
</feature>
<evidence type="ECO:0000313" key="3">
    <source>
        <dbReference type="Proteomes" id="UP000542813"/>
    </source>
</evidence>
<dbReference type="GO" id="GO:0008757">
    <property type="term" value="F:S-adenosylmethionine-dependent methyltransferase activity"/>
    <property type="evidence" value="ECO:0007669"/>
    <property type="project" value="InterPro"/>
</dbReference>
<protein>
    <submittedName>
        <fullName evidence="2">SAM-dependent methyltransferase</fullName>
    </submittedName>
</protein>
<dbReference type="SUPFAM" id="SSF53335">
    <property type="entry name" value="S-adenosyl-L-methionine-dependent methyltransferases"/>
    <property type="match status" value="1"/>
</dbReference>
<proteinExistence type="predicted"/>
<evidence type="ECO:0000259" key="1">
    <source>
        <dbReference type="Pfam" id="PF08241"/>
    </source>
</evidence>
<dbReference type="Gene3D" id="3.40.50.150">
    <property type="entry name" value="Vaccinia Virus protein VP39"/>
    <property type="match status" value="1"/>
</dbReference>
<dbReference type="Proteomes" id="UP000542813">
    <property type="component" value="Unassembled WGS sequence"/>
</dbReference>
<dbReference type="CDD" id="cd02440">
    <property type="entry name" value="AdoMet_MTases"/>
    <property type="match status" value="1"/>
</dbReference>
<dbReference type="InterPro" id="IPR050508">
    <property type="entry name" value="Methyltransf_Superfamily"/>
</dbReference>
<evidence type="ECO:0000313" key="2">
    <source>
        <dbReference type="EMBL" id="MBB5785698.1"/>
    </source>
</evidence>
<dbReference type="GO" id="GO:0032259">
    <property type="term" value="P:methylation"/>
    <property type="evidence" value="ECO:0007669"/>
    <property type="project" value="UniProtKB-KW"/>
</dbReference>
<comment type="caution">
    <text evidence="2">The sequence shown here is derived from an EMBL/GenBank/DDBJ whole genome shotgun (WGS) entry which is preliminary data.</text>
</comment>
<dbReference type="RefSeq" id="WP_184818619.1">
    <property type="nucleotide sequence ID" value="NZ_JACHMM010000001.1"/>
</dbReference>
<dbReference type="AlphaFoldDB" id="A0A7W9LJ57"/>
<gene>
    <name evidence="2" type="ORF">HD601_000273</name>
</gene>
<reference evidence="2 3" key="1">
    <citation type="submission" date="2020-08" db="EMBL/GenBank/DDBJ databases">
        <title>Sequencing the genomes of 1000 actinobacteria strains.</title>
        <authorList>
            <person name="Klenk H.-P."/>
        </authorList>
    </citation>
    <scope>NUCLEOTIDE SEQUENCE [LARGE SCALE GENOMIC DNA]</scope>
    <source>
        <strain evidence="2 3">DSM 102122</strain>
    </source>
</reference>
<organism evidence="2 3">
    <name type="scientific">Jiangella mangrovi</name>
    <dbReference type="NCBI Taxonomy" id="1524084"/>
    <lineage>
        <taxon>Bacteria</taxon>
        <taxon>Bacillati</taxon>
        <taxon>Actinomycetota</taxon>
        <taxon>Actinomycetes</taxon>
        <taxon>Jiangellales</taxon>
        <taxon>Jiangellaceae</taxon>
        <taxon>Jiangella</taxon>
    </lineage>
</organism>
<dbReference type="EMBL" id="JACHMM010000001">
    <property type="protein sequence ID" value="MBB5785698.1"/>
    <property type="molecule type" value="Genomic_DNA"/>
</dbReference>
<keyword evidence="2" id="KW-0489">Methyltransferase</keyword>
<accession>A0A7W9LJ57</accession>
<sequence length="206" mass="21984">MSARFDDVADDLRAAYAGGVEYREAMAKTDWKLAERAAFLDRLRAAGARTLVEIGAGTGQDALYFQSNGLDVVATDLTAEMVAACAAKGLSARVMSVVAPDLPAGSFDAAYALNCLLHVPNADLPAALSSVNGLLRPGGLFFLGVYGGDGSEGVVETDRHDPPRFFSWRTDEQLLAFTGEHFDVVDFHRVPLGAAGWFQSLTLRGR</sequence>
<dbReference type="PANTHER" id="PTHR42912">
    <property type="entry name" value="METHYLTRANSFERASE"/>
    <property type="match status" value="1"/>
</dbReference>
<dbReference type="InterPro" id="IPR029063">
    <property type="entry name" value="SAM-dependent_MTases_sf"/>
</dbReference>